<dbReference type="InterPro" id="IPR037337">
    <property type="entry name" value="Dip2-like_dom"/>
</dbReference>
<dbReference type="InterPro" id="IPR045851">
    <property type="entry name" value="AMP-bd_C_sf"/>
</dbReference>
<evidence type="ECO:0000256" key="1">
    <source>
        <dbReference type="ARBA" id="ARBA00007735"/>
    </source>
</evidence>
<dbReference type="CDD" id="cd05905">
    <property type="entry name" value="Dip2"/>
    <property type="match status" value="1"/>
</dbReference>
<evidence type="ECO:0000313" key="6">
    <source>
        <dbReference type="Proteomes" id="UP000663829"/>
    </source>
</evidence>
<feature type="compositionally biased region" description="Basic residues" evidence="2">
    <location>
        <begin position="66"/>
        <end position="80"/>
    </location>
</feature>
<evidence type="ECO:0000313" key="4">
    <source>
        <dbReference type="EMBL" id="CAF0918418.1"/>
    </source>
</evidence>
<evidence type="ECO:0000259" key="3">
    <source>
        <dbReference type="PROSITE" id="PS51912"/>
    </source>
</evidence>
<reference evidence="4" key="1">
    <citation type="submission" date="2021-02" db="EMBL/GenBank/DDBJ databases">
        <authorList>
            <person name="Nowell W R."/>
        </authorList>
    </citation>
    <scope>NUCLEOTIDE SEQUENCE</scope>
</reference>
<dbReference type="PANTHER" id="PTHR22754">
    <property type="entry name" value="DISCO-INTERACTING PROTEIN 2 DIP2 -RELATED"/>
    <property type="match status" value="1"/>
</dbReference>
<organism evidence="4 6">
    <name type="scientific">Didymodactylos carnosus</name>
    <dbReference type="NCBI Taxonomy" id="1234261"/>
    <lineage>
        <taxon>Eukaryota</taxon>
        <taxon>Metazoa</taxon>
        <taxon>Spiralia</taxon>
        <taxon>Gnathifera</taxon>
        <taxon>Rotifera</taxon>
        <taxon>Eurotatoria</taxon>
        <taxon>Bdelloidea</taxon>
        <taxon>Philodinida</taxon>
        <taxon>Philodinidae</taxon>
        <taxon>Didymodactylos</taxon>
    </lineage>
</organism>
<evidence type="ECO:0000256" key="2">
    <source>
        <dbReference type="SAM" id="MobiDB-lite"/>
    </source>
</evidence>
<keyword evidence="6" id="KW-1185">Reference proteome</keyword>
<proteinExistence type="inferred from homology"/>
<dbReference type="Gene3D" id="3.30.300.30">
    <property type="match status" value="2"/>
</dbReference>
<dbReference type="EMBL" id="CAJNOQ010001777">
    <property type="protein sequence ID" value="CAF0918418.1"/>
    <property type="molecule type" value="Genomic_DNA"/>
</dbReference>
<dbReference type="Pfam" id="PF23024">
    <property type="entry name" value="AMP-dom_DIP2-like"/>
    <property type="match status" value="1"/>
</dbReference>
<dbReference type="FunFam" id="3.30.300.30:FF:000001">
    <property type="entry name" value="DIP2 disco-interacting protein 2 homolog C"/>
    <property type="match status" value="1"/>
</dbReference>
<feature type="domain" description="DMAP1-binding" evidence="3">
    <location>
        <begin position="4"/>
        <end position="116"/>
    </location>
</feature>
<dbReference type="SUPFAM" id="SSF56801">
    <property type="entry name" value="Acetyl-CoA synthetase-like"/>
    <property type="match status" value="2"/>
</dbReference>
<comment type="caution">
    <text evidence="4">The sequence shown here is derived from an EMBL/GenBank/DDBJ whole genome shotgun (WGS) entry which is preliminary data.</text>
</comment>
<protein>
    <recommendedName>
        <fullName evidence="3">DMAP1-binding domain-containing protein</fullName>
    </recommendedName>
</protein>
<dbReference type="InterPro" id="IPR000873">
    <property type="entry name" value="AMP-dep_synth/lig_dom"/>
</dbReference>
<evidence type="ECO:0000313" key="5">
    <source>
        <dbReference type="EMBL" id="CAF3698206.1"/>
    </source>
</evidence>
<dbReference type="SMART" id="SM01137">
    <property type="entry name" value="DMAP_binding"/>
    <property type="match status" value="1"/>
</dbReference>
<gene>
    <name evidence="4" type="ORF">GPM918_LOCUS9520</name>
    <name evidence="5" type="ORF">SRO942_LOCUS9521</name>
</gene>
<feature type="region of interest" description="Disordered" evidence="2">
    <location>
        <begin position="107"/>
        <end position="144"/>
    </location>
</feature>
<dbReference type="Proteomes" id="UP000681722">
    <property type="component" value="Unassembled WGS sequence"/>
</dbReference>
<feature type="compositionally biased region" description="Polar residues" evidence="2">
    <location>
        <begin position="46"/>
        <end position="65"/>
    </location>
</feature>
<feature type="region of interest" description="Disordered" evidence="2">
    <location>
        <begin position="39"/>
        <end position="80"/>
    </location>
</feature>
<feature type="compositionally biased region" description="Polar residues" evidence="2">
    <location>
        <begin position="107"/>
        <end position="124"/>
    </location>
</feature>
<dbReference type="Pfam" id="PF06464">
    <property type="entry name" value="DMAP_binding"/>
    <property type="match status" value="1"/>
</dbReference>
<dbReference type="InterPro" id="IPR042099">
    <property type="entry name" value="ANL_N_sf"/>
</dbReference>
<dbReference type="Gene3D" id="3.40.50.12780">
    <property type="entry name" value="N-terminal domain of ligase-like"/>
    <property type="match status" value="2"/>
</dbReference>
<dbReference type="InterPro" id="IPR010506">
    <property type="entry name" value="DMAP1-bd"/>
</dbReference>
<dbReference type="PANTHER" id="PTHR22754:SF32">
    <property type="entry name" value="DISCO-INTERACTING PROTEIN 2"/>
    <property type="match status" value="1"/>
</dbReference>
<sequence length="1589" mass="176439">MTESDTWLPIDIQQKLQELELELAEGDITQKGFEKKRAKLLEPYRKQQQQTDDSRSNENSAIVTSNHKHPKSRIQCRRQKHDGYNRYHSDVRQEAVKQALEQYGNKPITSSKRISNTQQISADLSSDDESLTYTTDDHQSPVQQPKTIEQQQQLPELETLIKNIPAPSLPLPVTSSFLSDFIHRGQEASLSSVQPDLTRSAGARYRDPNSDYINNNYQHYVMYEERSPAVIQQINQNTNIGERKPSTRVSSKILALVNTLKRPKRKELHEFFEDNEEELAMPPIDPLSPKPEGGISVPSCGEQLVVSSQWSKNFIQAINQHGTNQGRNNFLVVLDEQGKAANTLTFMKLMTRSQKIAYNLLNKVHCQGSGSNSRENLLKSGDRVALVYPNSDPISFICAFYGCIMAGIVPLPVDVPLARRDWLSQRIGILLGQLGVKVALTSDSCYRQLPKTNLNPASTTHSSTPTTTSVHHSHHGDILSFKGWPSIVWFVTEHLHKPPRDWTLPLLVQDSNNRNNPAYIEYSSLKDGGVVGVTITHEQLLVHSQTLINACKYTSSDICLCCVDFKREVGLWHGVHASVLCGMQVLFVPCSLLKASPSSWLLAASKHRVTVGIVKSRDMHWAVLSSRESNSSSSKDTPPINLSSLRILLIGDGSNPWSITSVDTFLSTFHSKGLRQDALCPCSYSSETLTLSIRRYDRQSTSHQCGRGILSMQALSYGVVRVDQDNSLTSLTIQDVGHVLPGSIIGIVKIDGPTSLCQTDEIGEIVISSKATPSSYWSLPGLSQNVFKVCPLGSDERPIGTQEFVRSGLLGFLGPGGLLFVTGSRDGLMQVGGRKHNSDDIIATALAVEPIKVVYRARIVAFSIRVLKDERIIIVAEQRPDIAEDECFQWMSRVLQAVDTIHQVGIYCLAFVTANTLPKNHSGTIHVHETRRRLLDGNLHPCSVLMCPHSCILNLPKPREHHPEREVGPGAILAGTIIQGMRLAEAKGADLHDDEMDAARKLQFVDDILKWRATTTPDHLLYSVINAKGQESAKISCLALHKRSERIALAMLDRLDLKPNDHIALLYPPCVELVSAFYACLYIGVIPVAIRPPHSQNLSNTLPTVKMIVELSHSKMILTNGTIAKLLRCKEASTLIDPKLWPLIIDTDELPKNKKVLNVENRRKTDQLCYLDFSISTTGTLTGVKITYNAVANVCRSIKLSCELYPSRELVLCLDPYNGLGLVLCIYAGHHSILIDPTEIELNPSVWMSIINQYKIRDTFCSYSVMELCTKGLSSSIVDLKNRGLNLSCVRTCAVVAEERPRLHLLNSFSKLFQTLGLNPRSVSTTFGCRVNVAICLRGASDPDPSPVYVDQRALRNDRVTLVEKGSPHSLCLLESGKLLPGVKVVIANPESKGQCADAHLGELWVQCSHNSSGCYTIYGDENGLGGDQSQYYARLATGDTRQVYARTGYLGFVRRTDSIAADGKNHDAVYIVGALDETLLIRGMRYHPIDIENTVMRTHKKICECACFTWTNLLVVVVEYDGLESQSLDLVPLITSSILEEHYIIVGVLVIVDPGIVPVNSRGEKQRMHLRDGFISDLLDPIYVAYNM</sequence>
<name>A0A814ASK7_9BILA</name>
<dbReference type="OrthoDB" id="69964at2759"/>
<comment type="similarity">
    <text evidence="1">Belongs to the DIP2 family.</text>
</comment>
<dbReference type="Pfam" id="PF00501">
    <property type="entry name" value="AMP-binding"/>
    <property type="match status" value="2"/>
</dbReference>
<accession>A0A814ASK7</accession>
<dbReference type="EMBL" id="CAJOBC010001777">
    <property type="protein sequence ID" value="CAF3698206.1"/>
    <property type="molecule type" value="Genomic_DNA"/>
</dbReference>
<dbReference type="PROSITE" id="PS51912">
    <property type="entry name" value="DMAP1_BIND"/>
    <property type="match status" value="1"/>
</dbReference>
<dbReference type="InterPro" id="IPR025110">
    <property type="entry name" value="AMP-bd_C"/>
</dbReference>
<dbReference type="Proteomes" id="UP000663829">
    <property type="component" value="Unassembled WGS sequence"/>
</dbReference>